<reference evidence="2" key="1">
    <citation type="journal article" date="2020" name="Stud. Mycol.">
        <title>101 Dothideomycetes genomes: A test case for predicting lifestyles and emergence of pathogens.</title>
        <authorList>
            <person name="Haridas S."/>
            <person name="Albert R."/>
            <person name="Binder M."/>
            <person name="Bloem J."/>
            <person name="LaButti K."/>
            <person name="Salamov A."/>
            <person name="Andreopoulos B."/>
            <person name="Baker S."/>
            <person name="Barry K."/>
            <person name="Bills G."/>
            <person name="Bluhm B."/>
            <person name="Cannon C."/>
            <person name="Castanera R."/>
            <person name="Culley D."/>
            <person name="Daum C."/>
            <person name="Ezra D."/>
            <person name="Gonzalez J."/>
            <person name="Henrissat B."/>
            <person name="Kuo A."/>
            <person name="Liang C."/>
            <person name="Lipzen A."/>
            <person name="Lutzoni F."/>
            <person name="Magnuson J."/>
            <person name="Mondo S."/>
            <person name="Nolan M."/>
            <person name="Ohm R."/>
            <person name="Pangilinan J."/>
            <person name="Park H.-J."/>
            <person name="Ramirez L."/>
            <person name="Alfaro M."/>
            <person name="Sun H."/>
            <person name="Tritt A."/>
            <person name="Yoshinaga Y."/>
            <person name="Zwiers L.-H."/>
            <person name="Turgeon B."/>
            <person name="Goodwin S."/>
            <person name="Spatafora J."/>
            <person name="Crous P."/>
            <person name="Grigoriev I."/>
        </authorList>
    </citation>
    <scope>NUCLEOTIDE SEQUENCE [LARGE SCALE GENOMIC DNA]</scope>
    <source>
        <strain evidence="2">CBS 304.66</strain>
    </source>
</reference>
<gene>
    <name evidence="1" type="ORF">CC78DRAFT_608880</name>
</gene>
<organism evidence="1 2">
    <name type="scientific">Lojkania enalia</name>
    <dbReference type="NCBI Taxonomy" id="147567"/>
    <lineage>
        <taxon>Eukaryota</taxon>
        <taxon>Fungi</taxon>
        <taxon>Dikarya</taxon>
        <taxon>Ascomycota</taxon>
        <taxon>Pezizomycotina</taxon>
        <taxon>Dothideomycetes</taxon>
        <taxon>Pleosporomycetidae</taxon>
        <taxon>Pleosporales</taxon>
        <taxon>Pleosporales incertae sedis</taxon>
        <taxon>Lojkania</taxon>
    </lineage>
</organism>
<dbReference type="PANTHER" id="PTHR10622:SF11">
    <property type="entry name" value="HET-DOMAIN-CONTAINING PROTEIN"/>
    <property type="match status" value="1"/>
</dbReference>
<evidence type="ECO:0000313" key="1">
    <source>
        <dbReference type="EMBL" id="KAF2261038.1"/>
    </source>
</evidence>
<dbReference type="PANTHER" id="PTHR10622">
    <property type="entry name" value="HET DOMAIN-CONTAINING PROTEIN"/>
    <property type="match status" value="1"/>
</dbReference>
<keyword evidence="2" id="KW-1185">Reference proteome</keyword>
<name>A0A9P4K2P2_9PLEO</name>
<evidence type="ECO:0000313" key="2">
    <source>
        <dbReference type="Proteomes" id="UP000800093"/>
    </source>
</evidence>
<protein>
    <submittedName>
        <fullName evidence="1">Uncharacterized protein</fullName>
    </submittedName>
</protein>
<dbReference type="EMBL" id="ML986666">
    <property type="protein sequence ID" value="KAF2261038.1"/>
    <property type="molecule type" value="Genomic_DNA"/>
</dbReference>
<dbReference type="Proteomes" id="UP000800093">
    <property type="component" value="Unassembled WGS sequence"/>
</dbReference>
<accession>A0A9P4K2P2</accession>
<sequence>MHLLQHGQAGDFSLTNDLIGDDRVPLFAILSHTWSEGGESKSGYNKIRELQVALNSLSRWYRNAAKYYVYLSDISTAKRESSYGFSNSVKFFSRERKLLGSKRLVMQKIYKITGIPRSALQGAPLFQFSTKLEDEAYSLLGSFDECAALIHGEGIARALQRLINEVDKREKCIQDLRLTDPRYDKKRIEDTKSGFIDDSYRWILDNANFLR</sequence>
<dbReference type="OrthoDB" id="674604at2759"/>
<proteinExistence type="predicted"/>
<comment type="caution">
    <text evidence="1">The sequence shown here is derived from an EMBL/GenBank/DDBJ whole genome shotgun (WGS) entry which is preliminary data.</text>
</comment>
<dbReference type="AlphaFoldDB" id="A0A9P4K2P2"/>